<reference evidence="3" key="2">
    <citation type="journal article" date="2013" name="G3 (Bethesda)">
        <title>Genomes of Ashbya fungi isolated from insects reveal four mating-type loci, numerous translocations, lack of transposons, and distinct gene duplications.</title>
        <authorList>
            <person name="Dietrich F.S."/>
            <person name="Voegeli S."/>
            <person name="Kuo S."/>
            <person name="Philippsen P."/>
        </authorList>
    </citation>
    <scope>GENOME REANNOTATION</scope>
    <source>
        <strain evidence="3">ATCC 10895 / CBS 109.51 / FGSC 9923 / NRRL Y-1056</strain>
    </source>
</reference>
<dbReference type="Pfam" id="PF17331">
    <property type="entry name" value="GFD1"/>
    <property type="match status" value="1"/>
</dbReference>
<dbReference type="OMA" id="PLEWDEN"/>
<name>Q751C0_EREGS</name>
<sequence length="226" mass="24628">MPLDSKWARVPAEDGKASPAQTANTGKKKPAARSEERRSSHGAVKPQEEGKTKDSKRWPRKKGANSSARVNSAGSGGSASSAEQLDSRPSTSGSQSKSRIFDKAAGRGPNPLAVRLGITDESARSKRDGERRAAGKGAAKRASRTNAPAHRQVKGDGRGQAPRPLKDDPATVSELERRIFEQRKLLAMRQHQAEQERLLQDFLCDDFPLEWDENELVGQLDKLATR</sequence>
<feature type="compositionally biased region" description="Polar residues" evidence="1">
    <location>
        <begin position="83"/>
        <end position="98"/>
    </location>
</feature>
<dbReference type="KEGG" id="ago:AGOS_AGL214C"/>
<reference evidence="2 3" key="1">
    <citation type="journal article" date="2004" name="Science">
        <title>The Ashbya gossypii genome as a tool for mapping the ancient Saccharomyces cerevisiae genome.</title>
        <authorList>
            <person name="Dietrich F.S."/>
            <person name="Voegeli S."/>
            <person name="Brachat S."/>
            <person name="Lerch A."/>
            <person name="Gates K."/>
            <person name="Steiner S."/>
            <person name="Mohr C."/>
            <person name="Pohlmann R."/>
            <person name="Luedi P."/>
            <person name="Choi S."/>
            <person name="Wing R.A."/>
            <person name="Flavier A."/>
            <person name="Gaffney T.D."/>
            <person name="Philippsen P."/>
        </authorList>
    </citation>
    <scope>NUCLEOTIDE SEQUENCE [LARGE SCALE GENOMIC DNA]</scope>
    <source>
        <strain evidence="3">ATCC 10895 / CBS 109.51 / FGSC 9923 / NRRL Y-1056</strain>
    </source>
</reference>
<evidence type="ECO:0000256" key="1">
    <source>
        <dbReference type="SAM" id="MobiDB-lite"/>
    </source>
</evidence>
<feature type="compositionally biased region" description="Basic and acidic residues" evidence="1">
    <location>
        <begin position="121"/>
        <end position="133"/>
    </location>
</feature>
<gene>
    <name evidence="2" type="ORF">AGOS_AGL214C</name>
</gene>
<feature type="compositionally biased region" description="Basic and acidic residues" evidence="1">
    <location>
        <begin position="46"/>
        <end position="57"/>
    </location>
</feature>
<protein>
    <submittedName>
        <fullName evidence="2">AGL214Cp</fullName>
    </submittedName>
</protein>
<dbReference type="HOGENOM" id="CLU_1229678_0_0_1"/>
<dbReference type="InParanoid" id="Q751C0"/>
<feature type="compositionally biased region" description="Basic and acidic residues" evidence="1">
    <location>
        <begin position="164"/>
        <end position="173"/>
    </location>
</feature>
<feature type="region of interest" description="Disordered" evidence="1">
    <location>
        <begin position="1"/>
        <end position="173"/>
    </location>
</feature>
<evidence type="ECO:0000313" key="2">
    <source>
        <dbReference type="EMBL" id="AAS54277.2"/>
    </source>
</evidence>
<dbReference type="EMBL" id="AE016820">
    <property type="protein sequence ID" value="AAS54277.2"/>
    <property type="molecule type" value="Genomic_DNA"/>
</dbReference>
<organism evidence="2 3">
    <name type="scientific">Eremothecium gossypii (strain ATCC 10895 / CBS 109.51 / FGSC 9923 / NRRL Y-1056)</name>
    <name type="common">Yeast</name>
    <name type="synonym">Ashbya gossypii</name>
    <dbReference type="NCBI Taxonomy" id="284811"/>
    <lineage>
        <taxon>Eukaryota</taxon>
        <taxon>Fungi</taxon>
        <taxon>Dikarya</taxon>
        <taxon>Ascomycota</taxon>
        <taxon>Saccharomycotina</taxon>
        <taxon>Saccharomycetes</taxon>
        <taxon>Saccharomycetales</taxon>
        <taxon>Saccharomycetaceae</taxon>
        <taxon>Eremothecium</taxon>
    </lineage>
</organism>
<keyword evidence="3" id="KW-1185">Reference proteome</keyword>
<dbReference type="OrthoDB" id="4036638at2759"/>
<dbReference type="AlphaFoldDB" id="Q751C0"/>
<proteinExistence type="predicted"/>
<feature type="compositionally biased region" description="Low complexity" evidence="1">
    <location>
        <begin position="64"/>
        <end position="82"/>
    </location>
</feature>
<dbReference type="RefSeq" id="NP_986453.2">
    <property type="nucleotide sequence ID" value="NM_211515.2"/>
</dbReference>
<dbReference type="Proteomes" id="UP000000591">
    <property type="component" value="Chromosome VII"/>
</dbReference>
<dbReference type="InterPro" id="IPR020401">
    <property type="entry name" value="mRNA_transport_factor_GFD1"/>
</dbReference>
<dbReference type="GeneID" id="4622746"/>
<accession>Q751C0</accession>
<evidence type="ECO:0000313" key="3">
    <source>
        <dbReference type="Proteomes" id="UP000000591"/>
    </source>
</evidence>